<protein>
    <submittedName>
        <fullName evidence="1">Uncharacterized protein</fullName>
    </submittedName>
</protein>
<sequence>MKSIQSLRVGSVF</sequence>
<name>A0A0E9Q9Z3_ANGAN</name>
<evidence type="ECO:0000313" key="1">
    <source>
        <dbReference type="EMBL" id="JAH13706.1"/>
    </source>
</evidence>
<organism evidence="1">
    <name type="scientific">Anguilla anguilla</name>
    <name type="common">European freshwater eel</name>
    <name type="synonym">Muraena anguilla</name>
    <dbReference type="NCBI Taxonomy" id="7936"/>
    <lineage>
        <taxon>Eukaryota</taxon>
        <taxon>Metazoa</taxon>
        <taxon>Chordata</taxon>
        <taxon>Craniata</taxon>
        <taxon>Vertebrata</taxon>
        <taxon>Euteleostomi</taxon>
        <taxon>Actinopterygii</taxon>
        <taxon>Neopterygii</taxon>
        <taxon>Teleostei</taxon>
        <taxon>Anguilliformes</taxon>
        <taxon>Anguillidae</taxon>
        <taxon>Anguilla</taxon>
    </lineage>
</organism>
<accession>A0A0E9Q9Z3</accession>
<dbReference type="EMBL" id="GBXM01094871">
    <property type="protein sequence ID" value="JAH13706.1"/>
    <property type="molecule type" value="Transcribed_RNA"/>
</dbReference>
<reference evidence="1" key="2">
    <citation type="journal article" date="2015" name="Fish Shellfish Immunol.">
        <title>Early steps in the European eel (Anguilla anguilla)-Vibrio vulnificus interaction in the gills: Role of the RtxA13 toxin.</title>
        <authorList>
            <person name="Callol A."/>
            <person name="Pajuelo D."/>
            <person name="Ebbesson L."/>
            <person name="Teles M."/>
            <person name="MacKenzie S."/>
            <person name="Amaro C."/>
        </authorList>
    </citation>
    <scope>NUCLEOTIDE SEQUENCE</scope>
</reference>
<reference evidence="1" key="1">
    <citation type="submission" date="2014-11" db="EMBL/GenBank/DDBJ databases">
        <authorList>
            <person name="Amaro Gonzalez C."/>
        </authorList>
    </citation>
    <scope>NUCLEOTIDE SEQUENCE</scope>
</reference>
<proteinExistence type="predicted"/>